<dbReference type="NCBIfam" id="TIGR01563">
    <property type="entry name" value="gp16_SPP1"/>
    <property type="match status" value="1"/>
</dbReference>
<sequence>MLRAGSLNRRITIQSQATTQDAYGQQVNTWDDLLTCWASIKAVTSKEVYAASGYTSQVSHKITIRYPTVAISSKMRVLYETRLFHIQAINDPSEGREQLDLLCLEVDDGS</sequence>
<dbReference type="Pfam" id="PF05521">
    <property type="entry name" value="Phage_HCP"/>
    <property type="match status" value="1"/>
</dbReference>
<proteinExistence type="predicted"/>
<dbReference type="Gene3D" id="2.40.10.270">
    <property type="entry name" value="Bacteriophage SPP1 head-tail adaptor protein"/>
    <property type="match status" value="1"/>
</dbReference>
<evidence type="ECO:0000313" key="2">
    <source>
        <dbReference type="Proteomes" id="UP000182409"/>
    </source>
</evidence>
<dbReference type="InterPro" id="IPR038666">
    <property type="entry name" value="SSP1_head-tail_sf"/>
</dbReference>
<gene>
    <name evidence="1" type="ORF">SAMN05443244_0327</name>
</gene>
<reference evidence="1 2" key="1">
    <citation type="submission" date="2016-10" db="EMBL/GenBank/DDBJ databases">
        <authorList>
            <person name="de Groot N.N."/>
        </authorList>
    </citation>
    <scope>NUCLEOTIDE SEQUENCE [LARGE SCALE GENOMIC DNA]</scope>
    <source>
        <strain evidence="1 2">AB35.6</strain>
    </source>
</reference>
<name>A0A1H4J341_9BACT</name>
<dbReference type="RefSeq" id="WP_074652050.1">
    <property type="nucleotide sequence ID" value="NZ_FNSD01000001.1"/>
</dbReference>
<protein>
    <submittedName>
        <fullName evidence="1">Phage head-tail adaptor, putative, SPP1 family</fullName>
    </submittedName>
</protein>
<dbReference type="EMBL" id="FNSD01000001">
    <property type="protein sequence ID" value="SEB40714.1"/>
    <property type="molecule type" value="Genomic_DNA"/>
</dbReference>
<accession>A0A1H4J341</accession>
<evidence type="ECO:0000313" key="1">
    <source>
        <dbReference type="EMBL" id="SEB40714.1"/>
    </source>
</evidence>
<dbReference type="Proteomes" id="UP000182409">
    <property type="component" value="Unassembled WGS sequence"/>
</dbReference>
<dbReference type="OrthoDB" id="121836at2"/>
<organism evidence="1 2">
    <name type="scientific">Terriglobus roseus</name>
    <dbReference type="NCBI Taxonomy" id="392734"/>
    <lineage>
        <taxon>Bacteria</taxon>
        <taxon>Pseudomonadati</taxon>
        <taxon>Acidobacteriota</taxon>
        <taxon>Terriglobia</taxon>
        <taxon>Terriglobales</taxon>
        <taxon>Acidobacteriaceae</taxon>
        <taxon>Terriglobus</taxon>
    </lineage>
</organism>
<dbReference type="AlphaFoldDB" id="A0A1H4J341"/>
<dbReference type="InterPro" id="IPR008767">
    <property type="entry name" value="Phage_SPP1_head-tail_adaptor"/>
</dbReference>